<dbReference type="HOGENOM" id="CLU_1223127_0_0_7"/>
<gene>
    <name evidence="3" type="ORF">Desaf_0334</name>
</gene>
<dbReference type="RefSeq" id="WP_014258543.1">
    <property type="nucleotide sequence ID" value="NC_016629.1"/>
</dbReference>
<name>F3YU85_DESAF</name>
<dbReference type="EMBL" id="CP003221">
    <property type="protein sequence ID" value="EGJ48691.1"/>
    <property type="molecule type" value="Genomic_DNA"/>
</dbReference>
<feature type="coiled-coil region" evidence="1">
    <location>
        <begin position="99"/>
        <end position="154"/>
    </location>
</feature>
<accession>F3YU85</accession>
<evidence type="ECO:0000313" key="3">
    <source>
        <dbReference type="EMBL" id="EGJ48691.1"/>
    </source>
</evidence>
<reference evidence="3 4" key="1">
    <citation type="journal article" date="2011" name="J. Bacteriol.">
        <title>Genome sequence of the mercury-methylating and pleomorphic Desulfovibrio africanus Strain Walvis Bay.</title>
        <authorList>
            <person name="Brown S.D."/>
            <person name="Wall J.D."/>
            <person name="Kucken A.M."/>
            <person name="Gilmour C.C."/>
            <person name="Podar M."/>
            <person name="Brandt C.C."/>
            <person name="Teshima H."/>
            <person name="Detter J.C."/>
            <person name="Han C.S."/>
            <person name="Land M.L."/>
            <person name="Lucas S."/>
            <person name="Han J."/>
            <person name="Pennacchio L."/>
            <person name="Nolan M."/>
            <person name="Pitluck S."/>
            <person name="Woyke T."/>
            <person name="Goodwin L."/>
            <person name="Palumbo A.V."/>
            <person name="Elias D.A."/>
        </authorList>
    </citation>
    <scope>NUCLEOTIDE SEQUENCE [LARGE SCALE GENOMIC DNA]</scope>
    <source>
        <strain evidence="3 4">Walvis Bay</strain>
    </source>
</reference>
<dbReference type="AlphaFoldDB" id="F3YU85"/>
<feature type="compositionally biased region" description="Low complexity" evidence="2">
    <location>
        <begin position="195"/>
        <end position="216"/>
    </location>
</feature>
<dbReference type="KEGG" id="daf:Desaf_0334"/>
<sequence length="231" mass="24256">MAEARKTFPMSVFTACIKGENKDAQKRNVAEMLGFMTKKDIDAEFEPFAAAISKAYIYEQHPELVKMSAGEVAGLGDQVSVQELPTKAQAEVDAVFAKLVEYRKTVAEQGAKIADLEKALAETSAKLGLSEKSLAEYKAKADKLEASSKNEGEKVFVASEAKVTELNKVVTDLAGEIDKVKSSIISILKSAPTAGGAAAAGEAPGAGAPETGGAPADTFGFGSDPFSDSKW</sequence>
<protein>
    <submittedName>
        <fullName evidence="3">Uncharacterized protein</fullName>
    </submittedName>
</protein>
<dbReference type="Proteomes" id="UP000007844">
    <property type="component" value="Chromosome"/>
</dbReference>
<keyword evidence="1" id="KW-0175">Coiled coil</keyword>
<feature type="region of interest" description="Disordered" evidence="2">
    <location>
        <begin position="195"/>
        <end position="231"/>
    </location>
</feature>
<keyword evidence="4" id="KW-1185">Reference proteome</keyword>
<organism evidence="3 4">
    <name type="scientific">Desulfocurvibacter africanus subsp. africanus str. Walvis Bay</name>
    <dbReference type="NCBI Taxonomy" id="690850"/>
    <lineage>
        <taxon>Bacteria</taxon>
        <taxon>Pseudomonadati</taxon>
        <taxon>Thermodesulfobacteriota</taxon>
        <taxon>Desulfovibrionia</taxon>
        <taxon>Desulfovibrionales</taxon>
        <taxon>Desulfovibrionaceae</taxon>
        <taxon>Desulfocurvibacter</taxon>
    </lineage>
</organism>
<dbReference type="STRING" id="690850.Desaf_0334"/>
<proteinExistence type="predicted"/>
<dbReference type="eggNOG" id="ENOG5032DER">
    <property type="taxonomic scope" value="Bacteria"/>
</dbReference>
<evidence type="ECO:0000256" key="1">
    <source>
        <dbReference type="SAM" id="Coils"/>
    </source>
</evidence>
<evidence type="ECO:0000256" key="2">
    <source>
        <dbReference type="SAM" id="MobiDB-lite"/>
    </source>
</evidence>
<evidence type="ECO:0000313" key="4">
    <source>
        <dbReference type="Proteomes" id="UP000007844"/>
    </source>
</evidence>